<feature type="compositionally biased region" description="Polar residues" evidence="1">
    <location>
        <begin position="388"/>
        <end position="397"/>
    </location>
</feature>
<feature type="compositionally biased region" description="Gly residues" evidence="1">
    <location>
        <begin position="1227"/>
        <end position="1236"/>
    </location>
</feature>
<feature type="transmembrane region" description="Helical" evidence="2">
    <location>
        <begin position="943"/>
        <end position="967"/>
    </location>
</feature>
<protein>
    <submittedName>
        <fullName evidence="3">Uncharacterized protein</fullName>
    </submittedName>
</protein>
<proteinExistence type="predicted"/>
<feature type="compositionally biased region" description="Low complexity" evidence="1">
    <location>
        <begin position="1262"/>
        <end position="1288"/>
    </location>
</feature>
<reference evidence="3 4" key="1">
    <citation type="submission" date="2019-01" db="EMBL/GenBank/DDBJ databases">
        <title>A draft genome assembly of the solar-powered sea slug Elysia chlorotica.</title>
        <authorList>
            <person name="Cai H."/>
            <person name="Li Q."/>
            <person name="Fang X."/>
            <person name="Li J."/>
            <person name="Curtis N.E."/>
            <person name="Altenburger A."/>
            <person name="Shibata T."/>
            <person name="Feng M."/>
            <person name="Maeda T."/>
            <person name="Schwartz J.A."/>
            <person name="Shigenobu S."/>
            <person name="Lundholm N."/>
            <person name="Nishiyama T."/>
            <person name="Yang H."/>
            <person name="Hasebe M."/>
            <person name="Li S."/>
            <person name="Pierce S.K."/>
            <person name="Wang J."/>
        </authorList>
    </citation>
    <scope>NUCLEOTIDE SEQUENCE [LARGE SCALE GENOMIC DNA]</scope>
    <source>
        <strain evidence="3">EC2010</strain>
        <tissue evidence="3">Whole organism of an adult</tissue>
    </source>
</reference>
<evidence type="ECO:0000256" key="1">
    <source>
        <dbReference type="SAM" id="MobiDB-lite"/>
    </source>
</evidence>
<feature type="region of interest" description="Disordered" evidence="1">
    <location>
        <begin position="1095"/>
        <end position="1131"/>
    </location>
</feature>
<feature type="compositionally biased region" description="Low complexity" evidence="1">
    <location>
        <begin position="513"/>
        <end position="523"/>
    </location>
</feature>
<keyword evidence="2" id="KW-0812">Transmembrane</keyword>
<feature type="compositionally biased region" description="Low complexity" evidence="1">
    <location>
        <begin position="101"/>
        <end position="115"/>
    </location>
</feature>
<feature type="compositionally biased region" description="Polar residues" evidence="1">
    <location>
        <begin position="1117"/>
        <end position="1131"/>
    </location>
</feature>
<evidence type="ECO:0000313" key="4">
    <source>
        <dbReference type="Proteomes" id="UP000271974"/>
    </source>
</evidence>
<feature type="compositionally biased region" description="Polar residues" evidence="1">
    <location>
        <begin position="598"/>
        <end position="608"/>
    </location>
</feature>
<organism evidence="3 4">
    <name type="scientific">Elysia chlorotica</name>
    <name type="common">Eastern emerald elysia</name>
    <name type="synonym">Sea slug</name>
    <dbReference type="NCBI Taxonomy" id="188477"/>
    <lineage>
        <taxon>Eukaryota</taxon>
        <taxon>Metazoa</taxon>
        <taxon>Spiralia</taxon>
        <taxon>Lophotrochozoa</taxon>
        <taxon>Mollusca</taxon>
        <taxon>Gastropoda</taxon>
        <taxon>Heterobranchia</taxon>
        <taxon>Euthyneura</taxon>
        <taxon>Panpulmonata</taxon>
        <taxon>Sacoglossa</taxon>
        <taxon>Placobranchoidea</taxon>
        <taxon>Plakobranchidae</taxon>
        <taxon>Elysia</taxon>
    </lineage>
</organism>
<feature type="compositionally biased region" description="Basic and acidic residues" evidence="1">
    <location>
        <begin position="193"/>
        <end position="206"/>
    </location>
</feature>
<feature type="compositionally biased region" description="Gly residues" evidence="1">
    <location>
        <begin position="1098"/>
        <end position="1108"/>
    </location>
</feature>
<feature type="compositionally biased region" description="Low complexity" evidence="1">
    <location>
        <begin position="1144"/>
        <end position="1154"/>
    </location>
</feature>
<keyword evidence="2" id="KW-1133">Transmembrane helix</keyword>
<comment type="caution">
    <text evidence="3">The sequence shown here is derived from an EMBL/GenBank/DDBJ whole genome shotgun (WGS) entry which is preliminary data.</text>
</comment>
<feature type="compositionally biased region" description="Low complexity" evidence="1">
    <location>
        <begin position="126"/>
        <end position="146"/>
    </location>
</feature>
<feature type="region of interest" description="Disordered" evidence="1">
    <location>
        <begin position="1144"/>
        <end position="1289"/>
    </location>
</feature>
<feature type="non-terminal residue" evidence="3">
    <location>
        <position position="1"/>
    </location>
</feature>
<dbReference type="Proteomes" id="UP000271974">
    <property type="component" value="Unassembled WGS sequence"/>
</dbReference>
<accession>A0A433TGN8</accession>
<feature type="compositionally biased region" description="Low complexity" evidence="1">
    <location>
        <begin position="9"/>
        <end position="53"/>
    </location>
</feature>
<feature type="compositionally biased region" description="Low complexity" evidence="1">
    <location>
        <begin position="562"/>
        <end position="585"/>
    </location>
</feature>
<feature type="compositionally biased region" description="Polar residues" evidence="1">
    <location>
        <begin position="1332"/>
        <end position="1342"/>
    </location>
</feature>
<sequence>SGGGGGGKSASKSSTSTASTSASSRSDTSSSDTTGKSSSFTTTSSSSGHSSTSPDHLQHGGGAIGGGGGAGNPTTPSKSAGKSGKKSSLVRAFSSSKKEQQQQQQQQQSIHQQQQPLPPTPEDAQHYQQQQQMQQHARSAAMMQSSGVPPPIPSAAGLGPPTGGPYPNTPQTVAVSSSSSHRHASPSQGRKSSKGDRDRERERADTRLAAASPTTTSSSKRSKIAGLTGIPKTQSSSSKSSSKSPSSVPPSSSSQAIPSPSSGIPKPSASSSGKTKMSKEEKARAAAAAKEYNKSLYKDLPGMTLPKQITSGSKSSSSSSSHYQQQQQQQQASAYQQSHSHHHQQQQQAYAMRQQQQQQQQQHYSQTYPMPHQQQYPGYGSPHHQGGQEYQQYSAQHGYTPPYAHNPGYATPTRSAQPGSPLVQNVHPRVNMQTIERQQQQQQQLQQQQQQSHHHQHQQQSHQHQNKVDQTSAFAASSSSSTPSSSSAPSRSAQASHYVPVTIPAVNMDTHPSNSSGAGTSGSSPGGTGSRSMKQMLPQSPMMSPNMGRHNPSVNVVKPTISSATSQSGGSSQSSTLKSNKSDSNTQTNLSVLHRSVTPKQHLTSSNDHSGKSSPKPDGSLSKHESSKSRSSPSGSPSVSSKSGKSSTADRSLDNSQGSSTPSQSPAPQKRHVNSSSEKSSRKTSSKENILAATEGSSQAELDASMSSGIDKLSVKDSSSSSSAPSNNASDKFLSSSSSTTISPKLGVKMLGPHIPKNASNVAVVQPRPGEKMETTFDAEVRTETIQEMGKTASSTGKETTFLTPEKEEKTTFLDDAGEAMDIKPMQPIMRALPYGYFRGYTGYGGFSNRNFHIPGISVPTTAMYATRAATGSAQGLGLPRPMTDQSPSKYYPGHQMKRAGSSHNPASSSDDYASESDSYDYVSGYMSDGEILKTSSNYNGHYIIIAFRFLFVIVLLVFFHSLIFCYKIIFMQIQRFFKASAKIDSFLTSEQNNNVYRSFYNYFDDSSSISSGEISDTIAEISTDENLTGSSQGALSEQGPYNPYSSLKRGPHALHAGYLNPHGAAGGGAGGGGIASGRVPNLGTSAFMGTDYNSDSGIGGGGPGGSPWGRKYSLPQAGNNNDPNKLLSSDPSDYGYGYGWPSSRSDSGGVYSSMRKMSSGSNPDYAYHSEGDYDAPGPPAGNMHRRSFSPLPPPGGIKRDTETNTDQSHLLEASMRRLQTSASSGSGLGRNGGCGSNPPSSNGAGTQFGYRRSLSNASRDSLGSPTKGTPPSSSSSKNSPGSSAVGSRLAKHGIETINTQQMIMMMPPRPASASGRPMMHPDMMIEGGSGYHTSPSSATSTLERKRKNGNGNGNGAGGSLTSSKSTGCTQTPTQTPALPERGVDYQSNSLGRRRLFASGSKHAALCKSSSQDAGGPCQPGGVAGSPSGVGGTIISNPHATYGRSAVEQHHQQLLQQQATSHYVNMQELHARANYVSLDFPPSPRNSG</sequence>
<evidence type="ECO:0000313" key="3">
    <source>
        <dbReference type="EMBL" id="RUS80733.1"/>
    </source>
</evidence>
<name>A0A433TGN8_ELYCH</name>
<feature type="compositionally biased region" description="Polar residues" evidence="1">
    <location>
        <begin position="695"/>
        <end position="708"/>
    </location>
</feature>
<feature type="compositionally biased region" description="Polar residues" evidence="1">
    <location>
        <begin position="1360"/>
        <end position="1377"/>
    </location>
</feature>
<feature type="compositionally biased region" description="Low complexity" evidence="1">
    <location>
        <begin position="169"/>
        <end position="179"/>
    </location>
</feature>
<dbReference type="OrthoDB" id="6133372at2759"/>
<gene>
    <name evidence="3" type="ORF">EGW08_011497</name>
</gene>
<keyword evidence="4" id="KW-1185">Reference proteome</keyword>
<evidence type="ECO:0000256" key="2">
    <source>
        <dbReference type="SAM" id="Phobius"/>
    </source>
</evidence>
<feature type="compositionally biased region" description="Low complexity" evidence="1">
    <location>
        <begin position="345"/>
        <end position="366"/>
    </location>
</feature>
<dbReference type="EMBL" id="RQTK01000375">
    <property type="protein sequence ID" value="RUS80733.1"/>
    <property type="molecule type" value="Genomic_DNA"/>
</dbReference>
<feature type="region of interest" description="Disordered" evidence="1">
    <location>
        <begin position="888"/>
        <end position="914"/>
    </location>
</feature>
<feature type="compositionally biased region" description="Low complexity" evidence="1">
    <location>
        <begin position="718"/>
        <end position="742"/>
    </location>
</feature>
<feature type="region of interest" description="Disordered" evidence="1">
    <location>
        <begin position="1"/>
        <end position="742"/>
    </location>
</feature>
<feature type="compositionally biased region" description="Polar residues" evidence="1">
    <location>
        <begin position="654"/>
        <end position="667"/>
    </location>
</feature>
<feature type="region of interest" description="Disordered" evidence="1">
    <location>
        <begin position="1308"/>
        <end position="1384"/>
    </location>
</feature>
<feature type="compositionally biased region" description="Low complexity" evidence="1">
    <location>
        <begin position="1237"/>
        <end position="1246"/>
    </location>
</feature>
<feature type="compositionally biased region" description="Low complexity" evidence="1">
    <location>
        <begin position="629"/>
        <end position="647"/>
    </location>
</feature>
<feature type="compositionally biased region" description="Low complexity" evidence="1">
    <location>
        <begin position="315"/>
        <end position="338"/>
    </location>
</feature>
<feature type="compositionally biased region" description="Low complexity" evidence="1">
    <location>
        <begin position="470"/>
        <end position="496"/>
    </location>
</feature>
<feature type="compositionally biased region" description="Low complexity" evidence="1">
    <location>
        <begin position="207"/>
        <end position="219"/>
    </location>
</feature>
<feature type="compositionally biased region" description="Low complexity" evidence="1">
    <location>
        <begin position="438"/>
        <end position="451"/>
    </location>
</feature>
<feature type="non-terminal residue" evidence="3">
    <location>
        <position position="1488"/>
    </location>
</feature>
<feature type="compositionally biased region" description="Low complexity" evidence="1">
    <location>
        <begin position="235"/>
        <end position="274"/>
    </location>
</feature>
<feature type="compositionally biased region" description="Gly residues" evidence="1">
    <location>
        <begin position="59"/>
        <end position="71"/>
    </location>
</feature>
<keyword evidence="2" id="KW-0472">Membrane</keyword>